<dbReference type="InterPro" id="IPR002763">
    <property type="entry name" value="DUF72"/>
</dbReference>
<dbReference type="Gene3D" id="3.20.20.410">
    <property type="entry name" value="Protein of unknown function UPF0759"/>
    <property type="match status" value="1"/>
</dbReference>
<dbReference type="Pfam" id="PF01904">
    <property type="entry name" value="DUF72"/>
    <property type="match status" value="1"/>
</dbReference>
<reference evidence="1 2" key="1">
    <citation type="journal article" date="2014" name="Int. J. Syst. Evol. Microbiol.">
        <title>Complete genome sequence of Corynebacterium casei LMG S-19264T (=DSM 44701T), isolated from a smear-ripened cheese.</title>
        <authorList>
            <consortium name="US DOE Joint Genome Institute (JGI-PGF)"/>
            <person name="Walter F."/>
            <person name="Albersmeier A."/>
            <person name="Kalinowski J."/>
            <person name="Ruckert C."/>
        </authorList>
    </citation>
    <scope>NUCLEOTIDE SEQUENCE [LARGE SCALE GENOMIC DNA]</scope>
    <source>
        <strain evidence="1 2">CGMCC 1.15358</strain>
    </source>
</reference>
<dbReference type="InterPro" id="IPR036520">
    <property type="entry name" value="UPF0759_sf"/>
</dbReference>
<gene>
    <name evidence="1" type="ORF">GCM10010989_00600</name>
</gene>
<accession>A0A916Y4A3</accession>
<organism evidence="1 2">
    <name type="scientific">Croceicoccus pelagius</name>
    <dbReference type="NCBI Taxonomy" id="1703341"/>
    <lineage>
        <taxon>Bacteria</taxon>
        <taxon>Pseudomonadati</taxon>
        <taxon>Pseudomonadota</taxon>
        <taxon>Alphaproteobacteria</taxon>
        <taxon>Sphingomonadales</taxon>
        <taxon>Erythrobacteraceae</taxon>
        <taxon>Croceicoccus</taxon>
    </lineage>
</organism>
<comment type="caution">
    <text evidence="1">The sequence shown here is derived from an EMBL/GenBank/DDBJ whole genome shotgun (WGS) entry which is preliminary data.</text>
</comment>
<dbReference type="EMBL" id="BMIO01000001">
    <property type="protein sequence ID" value="GGD30401.1"/>
    <property type="molecule type" value="Genomic_DNA"/>
</dbReference>
<dbReference type="SUPFAM" id="SSF117396">
    <property type="entry name" value="TM1631-like"/>
    <property type="match status" value="1"/>
</dbReference>
<dbReference type="RefSeq" id="WP_066765957.1">
    <property type="nucleotide sequence ID" value="NZ_BMIO01000001.1"/>
</dbReference>
<evidence type="ECO:0000313" key="1">
    <source>
        <dbReference type="EMBL" id="GGD30401.1"/>
    </source>
</evidence>
<protein>
    <recommendedName>
        <fullName evidence="3">DUF72 domain-containing protein</fullName>
    </recommendedName>
</protein>
<name>A0A916Y4A3_9SPHN</name>
<evidence type="ECO:0000313" key="2">
    <source>
        <dbReference type="Proteomes" id="UP000598997"/>
    </source>
</evidence>
<keyword evidence="2" id="KW-1185">Reference proteome</keyword>
<dbReference type="PANTHER" id="PTHR30348:SF4">
    <property type="entry name" value="DUF72 DOMAIN-CONTAINING PROTEIN"/>
    <property type="match status" value="1"/>
</dbReference>
<proteinExistence type="predicted"/>
<dbReference type="OrthoDB" id="9780310at2"/>
<dbReference type="AlphaFoldDB" id="A0A916Y4A3"/>
<dbReference type="PANTHER" id="PTHR30348">
    <property type="entry name" value="UNCHARACTERIZED PROTEIN YECE"/>
    <property type="match status" value="1"/>
</dbReference>
<dbReference type="Proteomes" id="UP000598997">
    <property type="component" value="Unassembled WGS sequence"/>
</dbReference>
<sequence>MTIYTGIGGWTYEPWRGLFFPDDLRHKDELAYAAARMDAIEVNANFYRLQKPQTFARWREETPDGFVFALKGSRYVVTRKRLADAGEAVERFIEQGIAELGDKLGPVLWQMPKTRAFDPDDLAAFLALLPREVAGLRLRHAIEAQHESFDCEAFVEVASKADVAIAYIDADDVPSFDGQTTDFSYARLKRARPSLKRGYPPADLERFASMARNWGGEGHDVFMFCINGAKERAPAAAMALAKRMRG</sequence>
<evidence type="ECO:0008006" key="3">
    <source>
        <dbReference type="Google" id="ProtNLM"/>
    </source>
</evidence>